<protein>
    <submittedName>
        <fullName evidence="1">Uncharacterized protein</fullName>
    </submittedName>
</protein>
<dbReference type="Pfam" id="PF13289">
    <property type="entry name" value="SIR2_2"/>
    <property type="match status" value="1"/>
</dbReference>
<evidence type="ECO:0000313" key="2">
    <source>
        <dbReference type="Proteomes" id="UP000031972"/>
    </source>
</evidence>
<proteinExistence type="predicted"/>
<dbReference type="EMBL" id="JXRR01000011">
    <property type="protein sequence ID" value="KIL48677.1"/>
    <property type="molecule type" value="Genomic_DNA"/>
</dbReference>
<accession>A0A0C2VIH4</accession>
<dbReference type="RefSeq" id="WP_041056159.1">
    <property type="nucleotide sequence ID" value="NZ_JXRR01000011.1"/>
</dbReference>
<comment type="caution">
    <text evidence="1">The sequence shown here is derived from an EMBL/GenBank/DDBJ whole genome shotgun (WGS) entry which is preliminary data.</text>
</comment>
<dbReference type="PATRIC" id="fig|220754.4.peg.1285"/>
<dbReference type="SUPFAM" id="SSF52467">
    <property type="entry name" value="DHS-like NAD/FAD-binding domain"/>
    <property type="match status" value="1"/>
</dbReference>
<dbReference type="Proteomes" id="UP000031972">
    <property type="component" value="Unassembled WGS sequence"/>
</dbReference>
<keyword evidence="2" id="KW-1185">Reference proteome</keyword>
<sequence>MSEEMEKQLRKLAITKQLNFLLGSGVSVPAIPLMGKFHDISGKSANEQLLERVQEVSNKLLTKSKCELADKDMYTVLENYQKFIESVVSILNLSNSRQISKNVNIFTTNYDLYIEKATDHILKKYKLVFNDGSSGYFDRYLDSSNYNRMVSYKGLNDNYINEIPSLTLIKPHGSINWEKQDENILIKNEVVDDPVIVKPDGYEASTTFESNHFHEMLRIFQMELDKAQSVLFVIGFSFQDKHIAKMVKRAVQNPELMVYVFGYTDSDRQIYLNNLNFENERFNFKVLTPENFDDEYKNKNIDGDQSEWFSFTLPNLTNILNSTKLEDSKDDKAQ</sequence>
<dbReference type="OrthoDB" id="9808492at2"/>
<gene>
    <name evidence="1" type="ORF">KR50_12620</name>
</gene>
<evidence type="ECO:0000313" key="1">
    <source>
        <dbReference type="EMBL" id="KIL48677.1"/>
    </source>
</evidence>
<reference evidence="1 2" key="1">
    <citation type="submission" date="2015-01" db="EMBL/GenBank/DDBJ databases">
        <title>Jeotgalibacillus campisalis genome sequencing.</title>
        <authorList>
            <person name="Goh K.M."/>
            <person name="Chan K.-G."/>
            <person name="Yaakop A.S."/>
            <person name="Ee R."/>
            <person name="Gan H.M."/>
            <person name="Chan C.S."/>
        </authorList>
    </citation>
    <scope>NUCLEOTIDE SEQUENCE [LARGE SCALE GENOMIC DNA]</scope>
    <source>
        <strain evidence="1 2">SF-57</strain>
    </source>
</reference>
<dbReference type="AlphaFoldDB" id="A0A0C2VIH4"/>
<dbReference type="InterPro" id="IPR029035">
    <property type="entry name" value="DHS-like_NAD/FAD-binding_dom"/>
</dbReference>
<name>A0A0C2VIH4_9BACL</name>
<organism evidence="1 2">
    <name type="scientific">Jeotgalibacillus campisalis</name>
    <dbReference type="NCBI Taxonomy" id="220754"/>
    <lineage>
        <taxon>Bacteria</taxon>
        <taxon>Bacillati</taxon>
        <taxon>Bacillota</taxon>
        <taxon>Bacilli</taxon>
        <taxon>Bacillales</taxon>
        <taxon>Caryophanaceae</taxon>
        <taxon>Jeotgalibacillus</taxon>
    </lineage>
</organism>